<accession>A0A3B0VCV8</accession>
<reference evidence="1" key="1">
    <citation type="submission" date="2018-06" db="EMBL/GenBank/DDBJ databases">
        <authorList>
            <person name="Zhirakovskaya E."/>
        </authorList>
    </citation>
    <scope>NUCLEOTIDE SEQUENCE</scope>
</reference>
<sequence length="363" mass="41376">MLHRILIIFGTALCLNAVAVTYTKDQINHIIHNDRVETASKTFVRGFFIAKNPKEYIDDFILNKKSTLEPLVIEYQLYQLLSEVAYQPKQQFLQDFVNAMQQYKHQAFRTHDEGSMLVAVYNLQAKAKGVVNIWLVAESLNYYTNWFNNNPIATVSRLKSTSNTLSTPQWLGLKSSISNISPDDHIKLVDYLLDTNNISGLDKFISHYSLLTANKDLVQMAILHLDKSNSEYILRHLSNYFATDFVVAQLLYSVENGKNQAFALSLMSPYVDSYNSVNKLLFQYLSHDKFATSAAFALANTRDTKILHQLASAYVNSQSDIEKQQIIFTLKLNKLPESEVILTDIIQHGTTNIWLNSFKGVVQ</sequence>
<protein>
    <submittedName>
        <fullName evidence="1">Uncharacterized protein</fullName>
    </submittedName>
</protein>
<name>A0A3B0VCV8_9ZZZZ</name>
<dbReference type="EMBL" id="UOEW01000127">
    <property type="protein sequence ID" value="VAW36067.1"/>
    <property type="molecule type" value="Genomic_DNA"/>
</dbReference>
<organism evidence="1">
    <name type="scientific">hydrothermal vent metagenome</name>
    <dbReference type="NCBI Taxonomy" id="652676"/>
    <lineage>
        <taxon>unclassified sequences</taxon>
        <taxon>metagenomes</taxon>
        <taxon>ecological metagenomes</taxon>
    </lineage>
</organism>
<evidence type="ECO:0000313" key="1">
    <source>
        <dbReference type="EMBL" id="VAW36067.1"/>
    </source>
</evidence>
<dbReference type="AlphaFoldDB" id="A0A3B0VCV8"/>
<proteinExistence type="predicted"/>
<gene>
    <name evidence="1" type="ORF">MNBD_GAMMA01-365</name>
</gene>